<dbReference type="RefSeq" id="WP_207705233.1">
    <property type="nucleotide sequence ID" value="NZ_JAFREL020000001.1"/>
</dbReference>
<dbReference type="PROSITE" id="PS51186">
    <property type="entry name" value="GNAT"/>
    <property type="match status" value="1"/>
</dbReference>
<feature type="domain" description="N-acetyltransferase" evidence="3">
    <location>
        <begin position="7"/>
        <end position="195"/>
    </location>
</feature>
<keyword evidence="1" id="KW-0808">Transferase</keyword>
<organism evidence="4 5">
    <name type="scientific">Candidatus Enterococcus ferrettii</name>
    <dbReference type="NCBI Taxonomy" id="2815324"/>
    <lineage>
        <taxon>Bacteria</taxon>
        <taxon>Bacillati</taxon>
        <taxon>Bacillota</taxon>
        <taxon>Bacilli</taxon>
        <taxon>Lactobacillales</taxon>
        <taxon>Enterococcaceae</taxon>
        <taxon>Enterococcus</taxon>
    </lineage>
</organism>
<comment type="caution">
    <text evidence="4">The sequence shown here is derived from an EMBL/GenBank/DDBJ whole genome shotgun (WGS) entry which is preliminary data.</text>
</comment>
<dbReference type="InterPro" id="IPR016181">
    <property type="entry name" value="Acyl_CoA_acyltransferase"/>
</dbReference>
<keyword evidence="2" id="KW-0012">Acyltransferase</keyword>
<reference evidence="4 5" key="1">
    <citation type="submission" date="2024-02" db="EMBL/GenBank/DDBJ databases">
        <title>The Genome Sequence of Enterococcus sp. DIV0159.</title>
        <authorList>
            <person name="Earl A."/>
            <person name="Manson A."/>
            <person name="Gilmore M."/>
            <person name="Sanders J."/>
            <person name="Shea T."/>
            <person name="Howe W."/>
            <person name="Livny J."/>
            <person name="Cuomo C."/>
            <person name="Neafsey D."/>
            <person name="Birren B."/>
        </authorList>
    </citation>
    <scope>NUCLEOTIDE SEQUENCE [LARGE SCALE GENOMIC DNA]</scope>
    <source>
        <strain evidence="4 5">665A</strain>
    </source>
</reference>
<sequence>MADYQIIKFSELTNGQKQQAVDVFLEGFGHMMTFTKEIEKLEALFLDSFNPSYILLYREADQVLGIVGIATNKVRPIKFEKSQCQKLFGNVKGSMICRQMNAIFQSKAVEEETDLYIDVLATAKAARGKGVASKLIHYCLELPDFQICHLEVLSKNTNAKRLYEQIGFVDYKHQRLSPAILQGWGYPIKMKKAMNNC</sequence>
<evidence type="ECO:0000256" key="2">
    <source>
        <dbReference type="ARBA" id="ARBA00023315"/>
    </source>
</evidence>
<dbReference type="Proteomes" id="UP000664357">
    <property type="component" value="Unassembled WGS sequence"/>
</dbReference>
<dbReference type="SUPFAM" id="SSF55729">
    <property type="entry name" value="Acyl-CoA N-acyltransferases (Nat)"/>
    <property type="match status" value="1"/>
</dbReference>
<dbReference type="Pfam" id="PF00583">
    <property type="entry name" value="Acetyltransf_1"/>
    <property type="match status" value="1"/>
</dbReference>
<dbReference type="InterPro" id="IPR050680">
    <property type="entry name" value="YpeA/RimI_acetyltransf"/>
</dbReference>
<dbReference type="EMBL" id="JAFREL020000001">
    <property type="protein sequence ID" value="MEO1768530.1"/>
    <property type="molecule type" value="Genomic_DNA"/>
</dbReference>
<evidence type="ECO:0000313" key="5">
    <source>
        <dbReference type="Proteomes" id="UP000664357"/>
    </source>
</evidence>
<keyword evidence="5" id="KW-1185">Reference proteome</keyword>
<dbReference type="PANTHER" id="PTHR43420">
    <property type="entry name" value="ACETYLTRANSFERASE"/>
    <property type="match status" value="1"/>
</dbReference>
<dbReference type="InterPro" id="IPR000182">
    <property type="entry name" value="GNAT_dom"/>
</dbReference>
<protein>
    <recommendedName>
        <fullName evidence="3">N-acetyltransferase domain-containing protein</fullName>
    </recommendedName>
</protein>
<name>A0ABV0EKR3_9ENTE</name>
<evidence type="ECO:0000313" key="4">
    <source>
        <dbReference type="EMBL" id="MEO1768530.1"/>
    </source>
</evidence>
<proteinExistence type="predicted"/>
<accession>A0ABV0EKR3</accession>
<evidence type="ECO:0000256" key="1">
    <source>
        <dbReference type="ARBA" id="ARBA00022679"/>
    </source>
</evidence>
<gene>
    <name evidence="4" type="ORF">JZO67_000441</name>
</gene>
<evidence type="ECO:0000259" key="3">
    <source>
        <dbReference type="PROSITE" id="PS51186"/>
    </source>
</evidence>
<dbReference type="CDD" id="cd04301">
    <property type="entry name" value="NAT_SF"/>
    <property type="match status" value="1"/>
</dbReference>
<dbReference type="Gene3D" id="3.40.630.30">
    <property type="match status" value="1"/>
</dbReference>